<evidence type="ECO:0000313" key="1">
    <source>
        <dbReference type="EMBL" id="CAB4156833.1"/>
    </source>
</evidence>
<accession>A0A6J5ND45</accession>
<dbReference type="SUPFAM" id="SSF53756">
    <property type="entry name" value="UDP-Glycosyltransferase/glycogen phosphorylase"/>
    <property type="match status" value="1"/>
</dbReference>
<dbReference type="Gene3D" id="3.40.50.2000">
    <property type="entry name" value="Glycogen Phosphorylase B"/>
    <property type="match status" value="1"/>
</dbReference>
<dbReference type="EMBL" id="LR796639">
    <property type="protein sequence ID" value="CAB4156833.1"/>
    <property type="molecule type" value="Genomic_DNA"/>
</dbReference>
<sequence length="397" mass="44820">MQDRTLAPLLAKISDDGTRSVGENIKVTTKPTIGYLTTDWAWGTDPLQPNGCAWYRCVLPGTELQKRGWVCGVGIPGFNQKDGFGMITGTDKAVHGWDIIVLKLVMHKDVLAGMDRAEEMGQKIVVDVDDFFDGLSPTNRAYEATDPKKNPDNNREIYAEIIRRSFAVICSTQFLFDYYSKIHKNVFLVRNGIDLHRYRSLYNLNKKRQTARPNRATIGWVGATPWRSGDLEQLSSFIGNYILTNNQKVRFHHSGHLPSAPSAAEQLGIDKRFVTTNHLAPISDYPGLFNGIDIGIVPLTDIPFNHAKSFIKGLEYAAAGIPFISSPVPEYKFLYDSGIGRIASTPEEWIYHFNELRDVGIRKDEAQINIEKLENFSIEKRGEDWDATMRFILEQSM</sequence>
<gene>
    <name evidence="1" type="ORF">UFOVP658_180</name>
</gene>
<reference evidence="1" key="1">
    <citation type="submission" date="2020-04" db="EMBL/GenBank/DDBJ databases">
        <authorList>
            <person name="Chiriac C."/>
            <person name="Salcher M."/>
            <person name="Ghai R."/>
            <person name="Kavagutti S V."/>
        </authorList>
    </citation>
    <scope>NUCLEOTIDE SEQUENCE</scope>
</reference>
<proteinExistence type="predicted"/>
<name>A0A6J5ND45_9CAUD</name>
<protein>
    <recommendedName>
        <fullName evidence="2">Glycosyl transferases group 1</fullName>
    </recommendedName>
</protein>
<organism evidence="1">
    <name type="scientific">uncultured Caudovirales phage</name>
    <dbReference type="NCBI Taxonomy" id="2100421"/>
    <lineage>
        <taxon>Viruses</taxon>
        <taxon>Duplodnaviria</taxon>
        <taxon>Heunggongvirae</taxon>
        <taxon>Uroviricota</taxon>
        <taxon>Caudoviricetes</taxon>
        <taxon>Peduoviridae</taxon>
        <taxon>Maltschvirus</taxon>
        <taxon>Maltschvirus maltsch</taxon>
    </lineage>
</organism>
<evidence type="ECO:0008006" key="2">
    <source>
        <dbReference type="Google" id="ProtNLM"/>
    </source>
</evidence>